<reference evidence="2 3" key="1">
    <citation type="submission" date="2021-02" db="EMBL/GenBank/DDBJ databases">
        <title>Cotonvirus japonicus, which uses Golgi apparatus of host cells for its virion factory, phylogenetically links tailed tupanvirus and icosahedral mimivirus.</title>
        <authorList>
            <person name="Takahashi H."/>
            <person name="Fukaya S."/>
            <person name="Song C."/>
            <person name="Murata K."/>
            <person name="Takemura M."/>
        </authorList>
    </citation>
    <scope>NUCLEOTIDE SEQUENCE [LARGE SCALE GENOMIC DNA]</scope>
</reference>
<dbReference type="InterPro" id="IPR002654">
    <property type="entry name" value="Glyco_trans_25"/>
</dbReference>
<evidence type="ECO:0000259" key="1">
    <source>
        <dbReference type="Pfam" id="PF01755"/>
    </source>
</evidence>
<dbReference type="CDD" id="cd06532">
    <property type="entry name" value="Glyco_transf_25"/>
    <property type="match status" value="1"/>
</dbReference>
<dbReference type="GeneID" id="80558690"/>
<name>A0ABM7NTI8_9VIRU</name>
<dbReference type="Pfam" id="PF01755">
    <property type="entry name" value="Glyco_transf_25"/>
    <property type="match status" value="1"/>
</dbReference>
<feature type="domain" description="Glycosyl transferase family 25" evidence="1">
    <location>
        <begin position="5"/>
        <end position="187"/>
    </location>
</feature>
<dbReference type="Proteomes" id="UP001321479">
    <property type="component" value="Segment"/>
</dbReference>
<accession>A0ABM7NTI8</accession>
<evidence type="ECO:0000313" key="2">
    <source>
        <dbReference type="EMBL" id="BCS83485.1"/>
    </source>
</evidence>
<dbReference type="RefSeq" id="YP_010842093.1">
    <property type="nucleotide sequence ID" value="NC_079139.1"/>
</dbReference>
<protein>
    <submittedName>
        <fullName evidence="2">Glycosyltransferase</fullName>
    </submittedName>
</protein>
<dbReference type="EMBL" id="AP024483">
    <property type="protein sequence ID" value="BCS83485.1"/>
    <property type="molecule type" value="Genomic_DNA"/>
</dbReference>
<organism evidence="2 3">
    <name type="scientific">Cotonvirus japonicus</name>
    <dbReference type="NCBI Taxonomy" id="2811091"/>
    <lineage>
        <taxon>Viruses</taxon>
        <taxon>Varidnaviria</taxon>
        <taxon>Bamfordvirae</taxon>
        <taxon>Nucleocytoviricota</taxon>
        <taxon>Megaviricetes</taxon>
        <taxon>Imitervirales</taxon>
        <taxon>Mimiviridae</taxon>
        <taxon>Megamimivirinae</taxon>
        <taxon>Cotonvirus</taxon>
        <taxon>Cotonvirus japonicum</taxon>
    </lineage>
</organism>
<evidence type="ECO:0000313" key="3">
    <source>
        <dbReference type="Proteomes" id="UP001321479"/>
    </source>
</evidence>
<proteinExistence type="predicted"/>
<sequence>MENLKIICINLLRRHDRKLQMVEKLNSHGFTNYEFFEAVDGTILNPLDTRLGLLKHGIAGLMRKGVAGCALSHYGVWCKIAQQGNTKFLVLEDDVDFCVNFQNNLSIILDKITSENHLTLLGMTVPKEFQEITRFNYKLDTTNTIHPLARDYYGGGAFAYIIDSVGAQHLIEYVGNHGIRMVIDYLMFRSGINMFESHPHLVFTDSVQHSDHLVDSDIQHEQNRIPTIITPNNYDLTDYIFFPNKDSMGGDFREVCADITILKRIADNNPSCIAFNTYGWIKHTITDIDKFIDLPDKFYKSDGLYVKKSYYL</sequence>
<keyword evidence="3" id="KW-1185">Reference proteome</keyword>